<name>A0A8H4LD99_9HYPO</name>
<gene>
    <name evidence="1" type="ORF">FALBO_5851</name>
</gene>
<accession>A0A8H4LD99</accession>
<evidence type="ECO:0000313" key="2">
    <source>
        <dbReference type="Proteomes" id="UP000554235"/>
    </source>
</evidence>
<dbReference type="EMBL" id="JAADYS010000767">
    <property type="protein sequence ID" value="KAF4467287.1"/>
    <property type="molecule type" value="Genomic_DNA"/>
</dbReference>
<organism evidence="1 2">
    <name type="scientific">Fusarium albosuccineum</name>
    <dbReference type="NCBI Taxonomy" id="1237068"/>
    <lineage>
        <taxon>Eukaryota</taxon>
        <taxon>Fungi</taxon>
        <taxon>Dikarya</taxon>
        <taxon>Ascomycota</taxon>
        <taxon>Pezizomycotina</taxon>
        <taxon>Sordariomycetes</taxon>
        <taxon>Hypocreomycetidae</taxon>
        <taxon>Hypocreales</taxon>
        <taxon>Nectriaceae</taxon>
        <taxon>Fusarium</taxon>
        <taxon>Fusarium decemcellulare species complex</taxon>
    </lineage>
</organism>
<sequence length="79" mass="9206">MENDPSQNLVESTWMDATPVFAGVFQNKETILWKDSSAYYKRPEDGEEPFKRRMKETGQYTLPEGWKVYVSGGEIRKKV</sequence>
<dbReference type="AlphaFoldDB" id="A0A8H4LD99"/>
<keyword evidence="2" id="KW-1185">Reference proteome</keyword>
<comment type="caution">
    <text evidence="1">The sequence shown here is derived from an EMBL/GenBank/DDBJ whole genome shotgun (WGS) entry which is preliminary data.</text>
</comment>
<reference evidence="1 2" key="1">
    <citation type="submission" date="2020-01" db="EMBL/GenBank/DDBJ databases">
        <title>Identification and distribution of gene clusters putatively required for synthesis of sphingolipid metabolism inhibitors in phylogenetically diverse species of the filamentous fungus Fusarium.</title>
        <authorList>
            <person name="Kim H.-S."/>
            <person name="Busman M."/>
            <person name="Brown D.W."/>
            <person name="Divon H."/>
            <person name="Uhlig S."/>
            <person name="Proctor R.H."/>
        </authorList>
    </citation>
    <scope>NUCLEOTIDE SEQUENCE [LARGE SCALE GENOMIC DNA]</scope>
    <source>
        <strain evidence="1 2">NRRL 20459</strain>
    </source>
</reference>
<protein>
    <submittedName>
        <fullName evidence="1">Uncharacterized protein</fullName>
    </submittedName>
</protein>
<evidence type="ECO:0000313" key="1">
    <source>
        <dbReference type="EMBL" id="KAF4467287.1"/>
    </source>
</evidence>
<proteinExistence type="predicted"/>
<dbReference type="OrthoDB" id="10467973at2759"/>
<dbReference type="Proteomes" id="UP000554235">
    <property type="component" value="Unassembled WGS sequence"/>
</dbReference>